<gene>
    <name evidence="1" type="ORF">LMG27198_37080</name>
</gene>
<organism evidence="1 2">
    <name type="scientific">Methylocystis echinoides</name>
    <dbReference type="NCBI Taxonomy" id="29468"/>
    <lineage>
        <taxon>Bacteria</taxon>
        <taxon>Pseudomonadati</taxon>
        <taxon>Pseudomonadota</taxon>
        <taxon>Alphaproteobacteria</taxon>
        <taxon>Hyphomicrobiales</taxon>
        <taxon>Methylocystaceae</taxon>
        <taxon>Methylocystis</taxon>
    </lineage>
</organism>
<proteinExistence type="predicted"/>
<dbReference type="AlphaFoldDB" id="A0A9W6LTP5"/>
<protein>
    <submittedName>
        <fullName evidence="1">Uncharacterized protein</fullName>
    </submittedName>
</protein>
<sequence length="98" mass="11290">MALFRVREVKLWEGDKGVTMTPLREYELESTRASAAVEEVRHFLEIEILNLTVPQKIDFDAVLVLDANRVEVARFLVSDIWKRQADAVESGTTYAHWV</sequence>
<evidence type="ECO:0000313" key="1">
    <source>
        <dbReference type="EMBL" id="GLI94716.1"/>
    </source>
</evidence>
<name>A0A9W6LTP5_9HYPH</name>
<dbReference type="RefSeq" id="WP_281804869.1">
    <property type="nucleotide sequence ID" value="NZ_BSEC01000001.1"/>
</dbReference>
<evidence type="ECO:0000313" key="2">
    <source>
        <dbReference type="Proteomes" id="UP001144323"/>
    </source>
</evidence>
<dbReference type="EMBL" id="BSEC01000001">
    <property type="protein sequence ID" value="GLI94716.1"/>
    <property type="molecule type" value="Genomic_DNA"/>
</dbReference>
<keyword evidence="2" id="KW-1185">Reference proteome</keyword>
<accession>A0A9W6LTP5</accession>
<comment type="caution">
    <text evidence="1">The sequence shown here is derived from an EMBL/GenBank/DDBJ whole genome shotgun (WGS) entry which is preliminary data.</text>
</comment>
<dbReference type="Proteomes" id="UP001144323">
    <property type="component" value="Unassembled WGS sequence"/>
</dbReference>
<reference evidence="1" key="1">
    <citation type="journal article" date="2023" name="Int. J. Syst. Evol. Microbiol.">
        <title>Methylocystis iwaonis sp. nov., a type II methane-oxidizing bacterium from surface soil of a rice paddy field in Japan, and emended description of the genus Methylocystis (ex Whittenbury et al. 1970) Bowman et al. 1993.</title>
        <authorList>
            <person name="Kaise H."/>
            <person name="Sawadogo J.B."/>
            <person name="Alam M.S."/>
            <person name="Ueno C."/>
            <person name="Dianou D."/>
            <person name="Shinjo R."/>
            <person name="Asakawa S."/>
        </authorList>
    </citation>
    <scope>NUCLEOTIDE SEQUENCE</scope>
    <source>
        <strain evidence="1">LMG27198</strain>
    </source>
</reference>